<evidence type="ECO:0000259" key="4">
    <source>
        <dbReference type="PROSITE" id="PS51077"/>
    </source>
</evidence>
<dbReference type="GO" id="GO:0045892">
    <property type="term" value="P:negative regulation of DNA-templated transcription"/>
    <property type="evidence" value="ECO:0007669"/>
    <property type="project" value="TreeGrafter"/>
</dbReference>
<dbReference type="EMBL" id="CP046172">
    <property type="protein sequence ID" value="QIS11917.1"/>
    <property type="molecule type" value="Genomic_DNA"/>
</dbReference>
<evidence type="ECO:0000313" key="7">
    <source>
        <dbReference type="Proteomes" id="UP000503540"/>
    </source>
</evidence>
<gene>
    <name evidence="6" type="ORF">F5544_20260</name>
</gene>
<dbReference type="PANTHER" id="PTHR30136">
    <property type="entry name" value="HELIX-TURN-HELIX TRANSCRIPTIONAL REGULATOR, ICLR FAMILY"/>
    <property type="match status" value="1"/>
</dbReference>
<keyword evidence="7" id="KW-1185">Reference proteome</keyword>
<dbReference type="AlphaFoldDB" id="A0A6G9YFR8"/>
<dbReference type="Proteomes" id="UP000503540">
    <property type="component" value="Chromosome"/>
</dbReference>
<dbReference type="SUPFAM" id="SSF46785">
    <property type="entry name" value="Winged helix' DNA-binding domain"/>
    <property type="match status" value="1"/>
</dbReference>
<keyword evidence="2" id="KW-0238">DNA-binding</keyword>
<dbReference type="GO" id="GO:0003677">
    <property type="term" value="F:DNA binding"/>
    <property type="evidence" value="ECO:0007669"/>
    <property type="project" value="UniProtKB-KW"/>
</dbReference>
<dbReference type="Pfam" id="PF12802">
    <property type="entry name" value="MarR_2"/>
    <property type="match status" value="1"/>
</dbReference>
<keyword evidence="1" id="KW-0805">Transcription regulation</keyword>
<proteinExistence type="predicted"/>
<dbReference type="SMART" id="SM00346">
    <property type="entry name" value="HTH_ICLR"/>
    <property type="match status" value="1"/>
</dbReference>
<keyword evidence="3" id="KW-0804">Transcription</keyword>
<dbReference type="PANTHER" id="PTHR30136:SF35">
    <property type="entry name" value="HTH-TYPE TRANSCRIPTIONAL REGULATOR RV1719"/>
    <property type="match status" value="1"/>
</dbReference>
<reference evidence="6 7" key="1">
    <citation type="journal article" date="2019" name="ACS Chem. Biol.">
        <title>Identification and Mobilization of a Cryptic Antibiotic Biosynthesis Gene Locus from a Human-Pathogenic Nocardia Isolate.</title>
        <authorList>
            <person name="Herisse M."/>
            <person name="Ishida K."/>
            <person name="Porter J.L."/>
            <person name="Howden B."/>
            <person name="Hertweck C."/>
            <person name="Stinear T.P."/>
            <person name="Pidot S.J."/>
        </authorList>
    </citation>
    <scope>NUCLEOTIDE SEQUENCE [LARGE SCALE GENOMIC DNA]</scope>
    <source>
        <strain evidence="6 7">AUSMDU00012717</strain>
    </source>
</reference>
<name>A0A6G9YFR8_9NOCA</name>
<dbReference type="GO" id="GO:0003700">
    <property type="term" value="F:DNA-binding transcription factor activity"/>
    <property type="evidence" value="ECO:0007669"/>
    <property type="project" value="TreeGrafter"/>
</dbReference>
<feature type="domain" description="HTH iclR-type" evidence="4">
    <location>
        <begin position="7"/>
        <end position="67"/>
    </location>
</feature>
<dbReference type="Gene3D" id="3.30.450.40">
    <property type="match status" value="1"/>
</dbReference>
<dbReference type="InterPro" id="IPR036388">
    <property type="entry name" value="WH-like_DNA-bd_sf"/>
</dbReference>
<dbReference type="PROSITE" id="PS51078">
    <property type="entry name" value="ICLR_ED"/>
    <property type="match status" value="1"/>
</dbReference>
<sequence>MPDRSPSPPTRRVVDIVSLLIAAPEPVTVAGIADRLEIARATATAILAELDSAGWVSRGDGGYHLGPALARLHGPALPRAAGEVLDALAMRTGCGATLSRIEPDQLTVLDVRQGPDRIVPGIPVGHRIPLRFPAGASVMPWRPAAEQNAWLATADPETRRTATVLLNSVRRRGIAVFRPDTDDDAGTVELLADLLAAMGSELRQPHLRTRALRRLAELTSRPYTKSELDSDVSLPLSYLAAPVFDRTGVPAYEIQLGALRTETGKSERDSFIAATVDAARDLSAALADG</sequence>
<dbReference type="Gene3D" id="1.10.10.10">
    <property type="entry name" value="Winged helix-like DNA-binding domain superfamily/Winged helix DNA-binding domain"/>
    <property type="match status" value="1"/>
</dbReference>
<dbReference type="InterPro" id="IPR000835">
    <property type="entry name" value="HTH_MarR-typ"/>
</dbReference>
<feature type="domain" description="IclR-ED" evidence="5">
    <location>
        <begin position="61"/>
        <end position="288"/>
    </location>
</feature>
<protein>
    <submittedName>
        <fullName evidence="6">MarR family transcriptional regulator</fullName>
    </submittedName>
</protein>
<evidence type="ECO:0000313" key="6">
    <source>
        <dbReference type="EMBL" id="QIS11917.1"/>
    </source>
</evidence>
<dbReference type="SUPFAM" id="SSF55781">
    <property type="entry name" value="GAF domain-like"/>
    <property type="match status" value="1"/>
</dbReference>
<dbReference type="KEGG" id="nah:F5544_20260"/>
<evidence type="ECO:0000259" key="5">
    <source>
        <dbReference type="PROSITE" id="PS51078"/>
    </source>
</evidence>
<dbReference type="InterPro" id="IPR050707">
    <property type="entry name" value="HTH_MetabolicPath_Reg"/>
</dbReference>
<dbReference type="InterPro" id="IPR036390">
    <property type="entry name" value="WH_DNA-bd_sf"/>
</dbReference>
<dbReference type="InterPro" id="IPR014757">
    <property type="entry name" value="Tscrpt_reg_IclR_C"/>
</dbReference>
<organism evidence="6 7">
    <name type="scientific">Nocardia arthritidis</name>
    <dbReference type="NCBI Taxonomy" id="228602"/>
    <lineage>
        <taxon>Bacteria</taxon>
        <taxon>Bacillati</taxon>
        <taxon>Actinomycetota</taxon>
        <taxon>Actinomycetes</taxon>
        <taxon>Mycobacteriales</taxon>
        <taxon>Nocardiaceae</taxon>
        <taxon>Nocardia</taxon>
    </lineage>
</organism>
<accession>A0A6G9YFR8</accession>
<evidence type="ECO:0000256" key="3">
    <source>
        <dbReference type="ARBA" id="ARBA00023163"/>
    </source>
</evidence>
<dbReference type="InterPro" id="IPR005471">
    <property type="entry name" value="Tscrpt_reg_IclR_N"/>
</dbReference>
<dbReference type="PROSITE" id="PS51077">
    <property type="entry name" value="HTH_ICLR"/>
    <property type="match status" value="1"/>
</dbReference>
<dbReference type="InterPro" id="IPR029016">
    <property type="entry name" value="GAF-like_dom_sf"/>
</dbReference>
<dbReference type="RefSeq" id="WP_167474672.1">
    <property type="nucleotide sequence ID" value="NZ_CP046172.1"/>
</dbReference>
<evidence type="ECO:0000256" key="1">
    <source>
        <dbReference type="ARBA" id="ARBA00023015"/>
    </source>
</evidence>
<evidence type="ECO:0000256" key="2">
    <source>
        <dbReference type="ARBA" id="ARBA00023125"/>
    </source>
</evidence>